<dbReference type="PANTHER" id="PTHR46491">
    <property type="entry name" value="CDGSH IRON SULFUR DOMAIN PROTEIN HOMOLOG"/>
    <property type="match status" value="1"/>
</dbReference>
<evidence type="ECO:0000313" key="7">
    <source>
        <dbReference type="Proteomes" id="UP000006044"/>
    </source>
</evidence>
<dbReference type="InterPro" id="IPR016548">
    <property type="entry name" value="UCP009180"/>
</dbReference>
<feature type="domain" description="Iron-binding zinc finger CDGSH type" evidence="5">
    <location>
        <begin position="204"/>
        <end position="241"/>
    </location>
</feature>
<accession>K0WYI8</accession>
<keyword evidence="1" id="KW-0001">2Fe-2S</keyword>
<keyword evidence="7" id="KW-1185">Reference proteome</keyword>
<gene>
    <name evidence="6" type="ORF">HMPREF9448_01542</name>
</gene>
<reference evidence="6 7" key="1">
    <citation type="submission" date="2012-08" db="EMBL/GenBank/DDBJ databases">
        <title>The Genome Sequence of Barnesiella intestinihominis YIT 11860.</title>
        <authorList>
            <consortium name="The Broad Institute Genome Sequencing Platform"/>
            <person name="Earl A."/>
            <person name="Ward D."/>
            <person name="Feldgarden M."/>
            <person name="Gevers D."/>
            <person name="Morotomi M."/>
            <person name="Walker B."/>
            <person name="Young S.K."/>
            <person name="Zeng Q."/>
            <person name="Gargeya S."/>
            <person name="Fitzgerald M."/>
            <person name="Haas B."/>
            <person name="Abouelleil A."/>
            <person name="Alvarado L."/>
            <person name="Arachchi H.M."/>
            <person name="Berlin A.M."/>
            <person name="Chapman S.B."/>
            <person name="Goldberg J."/>
            <person name="Griggs A."/>
            <person name="Gujja S."/>
            <person name="Hansen M."/>
            <person name="Howarth C."/>
            <person name="Imamovic A."/>
            <person name="Larimer J."/>
            <person name="McCowen C."/>
            <person name="Montmayeur A."/>
            <person name="Murphy C."/>
            <person name="Neiman D."/>
            <person name="Pearson M."/>
            <person name="Priest M."/>
            <person name="Roberts A."/>
            <person name="Saif S."/>
            <person name="Shea T."/>
            <person name="Sisk P."/>
            <person name="Sykes S."/>
            <person name="Wortman J."/>
            <person name="Nusbaum C."/>
            <person name="Birren B."/>
        </authorList>
    </citation>
    <scope>NUCLEOTIDE SEQUENCE [LARGE SCALE GENOMIC DNA]</scope>
    <source>
        <strain evidence="6 7">YIT 11860</strain>
    </source>
</reference>
<evidence type="ECO:0000313" key="6">
    <source>
        <dbReference type="EMBL" id="EJZ64282.1"/>
    </source>
</evidence>
<dbReference type="GO" id="GO:0051537">
    <property type="term" value="F:2 iron, 2 sulfur cluster binding"/>
    <property type="evidence" value="ECO:0007669"/>
    <property type="project" value="UniProtKB-KW"/>
</dbReference>
<evidence type="ECO:0000256" key="1">
    <source>
        <dbReference type="ARBA" id="ARBA00022714"/>
    </source>
</evidence>
<dbReference type="PIRSF" id="PIRSF009180">
    <property type="entry name" value="UCP009180"/>
    <property type="match status" value="1"/>
</dbReference>
<dbReference type="HOGENOM" id="CLU_1233392_0_0_10"/>
<name>K0WYI8_9BACT</name>
<dbReference type="InterPro" id="IPR052950">
    <property type="entry name" value="CISD"/>
</dbReference>
<comment type="caution">
    <text evidence="6">The sequence shown here is derived from an EMBL/GenBank/DDBJ whole genome shotgun (WGS) entry which is preliminary data.</text>
</comment>
<proteinExistence type="predicted"/>
<evidence type="ECO:0000256" key="3">
    <source>
        <dbReference type="ARBA" id="ARBA00023004"/>
    </source>
</evidence>
<dbReference type="eggNOG" id="COG3369">
    <property type="taxonomic scope" value="Bacteria"/>
</dbReference>
<dbReference type="SMART" id="SM00704">
    <property type="entry name" value="ZnF_CDGSH"/>
    <property type="match status" value="2"/>
</dbReference>
<keyword evidence="2" id="KW-0479">Metal-binding</keyword>
<dbReference type="STRING" id="742726.HMPREF9448_01542"/>
<sequence>MAKTIQTAIEAGSRMAPAKFYIKITPDGPYLLYGNPPMDQEIIVPNDEGSSWTYRKGNHFSTTEEPTALCRCGASKNKPYCDGSHHHTDWDPKETASHKPLLEDAEEYIGPTMVLADNEEYCAFARFCDAYGRIWNLVQTAESQEERDLVIHEAEHCPAGRLVVWDKETGEIFEPPFDPAIGLIEDPVIKVSGPIWVKGGIRIESSDGSSYEIRNRVTLCRCGQSQNKPFCDGTHVSAKWHDKLPMEQEAEVE</sequence>
<feature type="domain" description="Iron-binding zinc finger CDGSH type" evidence="5">
    <location>
        <begin position="56"/>
        <end position="91"/>
    </location>
</feature>
<dbReference type="PANTHER" id="PTHR46491:SF3">
    <property type="entry name" value="CDGSH IRON-SULFUR DOMAIN-CONTAINING PROTEIN 3, MITOCHONDRIAL"/>
    <property type="match status" value="1"/>
</dbReference>
<dbReference type="GO" id="GO:0005737">
    <property type="term" value="C:cytoplasm"/>
    <property type="evidence" value="ECO:0007669"/>
    <property type="project" value="UniProtKB-ARBA"/>
</dbReference>
<dbReference type="InterPro" id="IPR010693">
    <property type="entry name" value="Divergent_4Fe-4S_mono-cluster"/>
</dbReference>
<dbReference type="PATRIC" id="fig|742726.3.peg.1621"/>
<dbReference type="Proteomes" id="UP000006044">
    <property type="component" value="Unassembled WGS sequence"/>
</dbReference>
<dbReference type="InterPro" id="IPR018967">
    <property type="entry name" value="FeS-contain_CDGSH-typ"/>
</dbReference>
<protein>
    <recommendedName>
        <fullName evidence="5">Iron-binding zinc finger CDGSH type domain-containing protein</fullName>
    </recommendedName>
</protein>
<dbReference type="RefSeq" id="WP_008862003.1">
    <property type="nucleotide sequence ID" value="NZ_CAXSNY010000001.1"/>
</dbReference>
<dbReference type="Pfam" id="PF09360">
    <property type="entry name" value="zf-CDGSH"/>
    <property type="match status" value="2"/>
</dbReference>
<dbReference type="GO" id="GO:0046872">
    <property type="term" value="F:metal ion binding"/>
    <property type="evidence" value="ECO:0007669"/>
    <property type="project" value="UniProtKB-KW"/>
</dbReference>
<keyword evidence="3" id="KW-0408">Iron</keyword>
<dbReference type="Gene3D" id="3.40.5.90">
    <property type="entry name" value="CDGSH iron-sulfur domain, mitoNEET-type"/>
    <property type="match status" value="2"/>
</dbReference>
<organism evidence="6 7">
    <name type="scientific">Barnesiella intestinihominis YIT 11860</name>
    <dbReference type="NCBI Taxonomy" id="742726"/>
    <lineage>
        <taxon>Bacteria</taxon>
        <taxon>Pseudomonadati</taxon>
        <taxon>Bacteroidota</taxon>
        <taxon>Bacteroidia</taxon>
        <taxon>Bacteroidales</taxon>
        <taxon>Barnesiellaceae</taxon>
        <taxon>Barnesiella</taxon>
    </lineage>
</organism>
<dbReference type="Pfam" id="PF06902">
    <property type="entry name" value="Fer4_19"/>
    <property type="match status" value="1"/>
</dbReference>
<dbReference type="InterPro" id="IPR042216">
    <property type="entry name" value="MitoNEET_CISD"/>
</dbReference>
<evidence type="ECO:0000256" key="4">
    <source>
        <dbReference type="ARBA" id="ARBA00023014"/>
    </source>
</evidence>
<dbReference type="OrthoDB" id="9795032at2"/>
<evidence type="ECO:0000259" key="5">
    <source>
        <dbReference type="SMART" id="SM00704"/>
    </source>
</evidence>
<keyword evidence="4" id="KW-0411">Iron-sulfur</keyword>
<dbReference type="AlphaFoldDB" id="K0WYI8"/>
<dbReference type="GeneID" id="77848802"/>
<evidence type="ECO:0000256" key="2">
    <source>
        <dbReference type="ARBA" id="ARBA00022723"/>
    </source>
</evidence>
<dbReference type="EMBL" id="ADLE01000009">
    <property type="protein sequence ID" value="EJZ64282.1"/>
    <property type="molecule type" value="Genomic_DNA"/>
</dbReference>